<keyword evidence="1" id="KW-0812">Transmembrane</keyword>
<organism evidence="2 3">
    <name type="scientific">Cryoendolithus antarcticus</name>
    <dbReference type="NCBI Taxonomy" id="1507870"/>
    <lineage>
        <taxon>Eukaryota</taxon>
        <taxon>Fungi</taxon>
        <taxon>Dikarya</taxon>
        <taxon>Ascomycota</taxon>
        <taxon>Pezizomycotina</taxon>
        <taxon>Dothideomycetes</taxon>
        <taxon>Dothideomycetidae</taxon>
        <taxon>Cladosporiales</taxon>
        <taxon>Cladosporiaceae</taxon>
        <taxon>Cryoendolithus</taxon>
    </lineage>
</organism>
<dbReference type="PANTHER" id="PTHR42077">
    <property type="entry name" value="YALI0F30239P"/>
    <property type="match status" value="1"/>
</dbReference>
<dbReference type="Proteomes" id="UP000192596">
    <property type="component" value="Unassembled WGS sequence"/>
</dbReference>
<proteinExistence type="predicted"/>
<reference evidence="3" key="1">
    <citation type="submission" date="2017-03" db="EMBL/GenBank/DDBJ databases">
        <title>Genomes of endolithic fungi from Antarctica.</title>
        <authorList>
            <person name="Coleine C."/>
            <person name="Masonjones S."/>
            <person name="Stajich J.E."/>
        </authorList>
    </citation>
    <scope>NUCLEOTIDE SEQUENCE [LARGE SCALE GENOMIC DNA]</scope>
    <source>
        <strain evidence="3">CCFEE 5527</strain>
    </source>
</reference>
<evidence type="ECO:0000313" key="3">
    <source>
        <dbReference type="Proteomes" id="UP000192596"/>
    </source>
</evidence>
<keyword evidence="3" id="KW-1185">Reference proteome</keyword>
<evidence type="ECO:0000256" key="1">
    <source>
        <dbReference type="SAM" id="Phobius"/>
    </source>
</evidence>
<dbReference type="AlphaFoldDB" id="A0A1V8SL83"/>
<keyword evidence="1" id="KW-1133">Transmembrane helix</keyword>
<evidence type="ECO:0000313" key="2">
    <source>
        <dbReference type="EMBL" id="OQN99833.1"/>
    </source>
</evidence>
<dbReference type="InParanoid" id="A0A1V8SL83"/>
<keyword evidence="1" id="KW-0472">Membrane</keyword>
<sequence length="102" mass="11229">MPKSNIFDLLPLVLLFVVLMGVAWIGFQVYLWSGELADRGQKHMEKKNINFSKDGGLKVGVKEMSAEESADRAQKALVNTWTTSADALAKDKGRSSKSGSRK</sequence>
<dbReference type="EMBL" id="NAJO01000038">
    <property type="protein sequence ID" value="OQN99833.1"/>
    <property type="molecule type" value="Genomic_DNA"/>
</dbReference>
<dbReference type="PANTHER" id="PTHR42077:SF1">
    <property type="entry name" value="YALI0F30239P"/>
    <property type="match status" value="1"/>
</dbReference>
<protein>
    <submittedName>
        <fullName evidence="2">Uncharacterized protein</fullName>
    </submittedName>
</protein>
<name>A0A1V8SL83_9PEZI</name>
<accession>A0A1V8SL83</accession>
<gene>
    <name evidence="2" type="ORF">B0A48_14603</name>
</gene>
<dbReference type="OrthoDB" id="4083871at2759"/>
<comment type="caution">
    <text evidence="2">The sequence shown here is derived from an EMBL/GenBank/DDBJ whole genome shotgun (WGS) entry which is preliminary data.</text>
</comment>
<feature type="transmembrane region" description="Helical" evidence="1">
    <location>
        <begin position="12"/>
        <end position="32"/>
    </location>
</feature>